<evidence type="ECO:0000259" key="1">
    <source>
        <dbReference type="Pfam" id="PF03358"/>
    </source>
</evidence>
<dbReference type="EMBL" id="JAYFUM010000016">
    <property type="protein sequence ID" value="MEA5140221.1"/>
    <property type="molecule type" value="Genomic_DNA"/>
</dbReference>
<name>A0ABU5QBI7_9BACT</name>
<dbReference type="Pfam" id="PF03358">
    <property type="entry name" value="FMN_red"/>
    <property type="match status" value="1"/>
</dbReference>
<dbReference type="InterPro" id="IPR005025">
    <property type="entry name" value="FMN_Rdtase-like_dom"/>
</dbReference>
<protein>
    <submittedName>
        <fullName evidence="2">NAD(P)H-dependent oxidoreductase</fullName>
        <ecNumber evidence="2">1.-.-.-</ecNumber>
    </submittedName>
</protein>
<accession>A0ABU5QBI7</accession>
<dbReference type="PANTHER" id="PTHR30543:SF21">
    <property type="entry name" value="NAD(P)H-DEPENDENT FMN REDUCTASE LOT6"/>
    <property type="match status" value="1"/>
</dbReference>
<sequence length="179" mass="19588">MKILAFAGSNSRASINKKLVTHVASFFNGHDIEILDLNDYEMPLFSVDKLAKDGIPSLATDFAKKIDNSDFLLISFAENNGAYTTAFKNIFDWVSMIQGRPVFGNKPMFLLSTSPGPRGGASVMEIAKNRMPFSGGRVLDTFSLPSYNKNFVEGEGITNGEFAAEVATKIAKIKMELSM</sequence>
<dbReference type="Gene3D" id="3.40.50.360">
    <property type="match status" value="1"/>
</dbReference>
<dbReference type="GO" id="GO:0016491">
    <property type="term" value="F:oxidoreductase activity"/>
    <property type="evidence" value="ECO:0007669"/>
    <property type="project" value="UniProtKB-KW"/>
</dbReference>
<organism evidence="2 3">
    <name type="scientific">Arcicella rigui</name>
    <dbReference type="NCBI Taxonomy" id="797020"/>
    <lineage>
        <taxon>Bacteria</taxon>
        <taxon>Pseudomonadati</taxon>
        <taxon>Bacteroidota</taxon>
        <taxon>Cytophagia</taxon>
        <taxon>Cytophagales</taxon>
        <taxon>Flectobacillaceae</taxon>
        <taxon>Arcicella</taxon>
    </lineage>
</organism>
<gene>
    <name evidence="2" type="ORF">VB248_13810</name>
</gene>
<dbReference type="EC" id="1.-.-.-" evidence="2"/>
<dbReference type="InterPro" id="IPR050712">
    <property type="entry name" value="NAD(P)H-dep_reductase"/>
</dbReference>
<reference evidence="2 3" key="1">
    <citation type="submission" date="2023-12" db="EMBL/GenBank/DDBJ databases">
        <title>Novel species of the genus Arcicella isolated from rivers.</title>
        <authorList>
            <person name="Lu H."/>
        </authorList>
    </citation>
    <scope>NUCLEOTIDE SEQUENCE [LARGE SCALE GENOMIC DNA]</scope>
    <source>
        <strain evidence="2 3">KCTC 23307</strain>
    </source>
</reference>
<feature type="domain" description="NADPH-dependent FMN reductase-like" evidence="1">
    <location>
        <begin position="1"/>
        <end position="141"/>
    </location>
</feature>
<dbReference type="InterPro" id="IPR029039">
    <property type="entry name" value="Flavoprotein-like_sf"/>
</dbReference>
<dbReference type="SUPFAM" id="SSF52218">
    <property type="entry name" value="Flavoproteins"/>
    <property type="match status" value="1"/>
</dbReference>
<keyword evidence="3" id="KW-1185">Reference proteome</keyword>
<dbReference type="PANTHER" id="PTHR30543">
    <property type="entry name" value="CHROMATE REDUCTASE"/>
    <property type="match status" value="1"/>
</dbReference>
<dbReference type="RefSeq" id="WP_323297375.1">
    <property type="nucleotide sequence ID" value="NZ_JAYFUM010000016.1"/>
</dbReference>
<evidence type="ECO:0000313" key="2">
    <source>
        <dbReference type="EMBL" id="MEA5140221.1"/>
    </source>
</evidence>
<dbReference type="Proteomes" id="UP001302949">
    <property type="component" value="Unassembled WGS sequence"/>
</dbReference>
<evidence type="ECO:0000313" key="3">
    <source>
        <dbReference type="Proteomes" id="UP001302949"/>
    </source>
</evidence>
<proteinExistence type="predicted"/>
<comment type="caution">
    <text evidence="2">The sequence shown here is derived from an EMBL/GenBank/DDBJ whole genome shotgun (WGS) entry which is preliminary data.</text>
</comment>
<keyword evidence="2" id="KW-0560">Oxidoreductase</keyword>